<dbReference type="STRING" id="695939.SAMN00790413_03770"/>
<evidence type="ECO:0000313" key="2">
    <source>
        <dbReference type="Proteomes" id="UP000192582"/>
    </source>
</evidence>
<sequence>MCWMGLPVHPRWGLRGVAGRMARQEGGVKGLRKVRRKALCRSVALPLCQDCRATGTEGAVATVTGTT</sequence>
<dbReference type="EMBL" id="FWWU01000008">
    <property type="protein sequence ID" value="SMB86326.1"/>
    <property type="molecule type" value="Genomic_DNA"/>
</dbReference>
<dbReference type="AlphaFoldDB" id="A0A1W1UZ32"/>
<gene>
    <name evidence="1" type="ORF">SAMN00790413_03770</name>
</gene>
<keyword evidence="2" id="KW-1185">Reference proteome</keyword>
<protein>
    <submittedName>
        <fullName evidence="1">Uncharacterized protein</fullName>
    </submittedName>
</protein>
<accession>A0A1W1UZ32</accession>
<evidence type="ECO:0000313" key="1">
    <source>
        <dbReference type="EMBL" id="SMB86326.1"/>
    </source>
</evidence>
<reference evidence="1 2" key="1">
    <citation type="submission" date="2017-04" db="EMBL/GenBank/DDBJ databases">
        <authorList>
            <person name="Afonso C.L."/>
            <person name="Miller P.J."/>
            <person name="Scott M.A."/>
            <person name="Spackman E."/>
            <person name="Goraichik I."/>
            <person name="Dimitrov K.M."/>
            <person name="Suarez D.L."/>
            <person name="Swayne D.E."/>
        </authorList>
    </citation>
    <scope>NUCLEOTIDE SEQUENCE [LARGE SCALE GENOMIC DNA]</scope>
    <source>
        <strain evidence="1 2">KR-140</strain>
    </source>
</reference>
<name>A0A1W1UZ32_9DEIO</name>
<proteinExistence type="predicted"/>
<dbReference type="Proteomes" id="UP000192582">
    <property type="component" value="Unassembled WGS sequence"/>
</dbReference>
<organism evidence="1 2">
    <name type="scientific">Deinococcus hopiensis KR-140</name>
    <dbReference type="NCBI Taxonomy" id="695939"/>
    <lineage>
        <taxon>Bacteria</taxon>
        <taxon>Thermotogati</taxon>
        <taxon>Deinococcota</taxon>
        <taxon>Deinococci</taxon>
        <taxon>Deinococcales</taxon>
        <taxon>Deinococcaceae</taxon>
        <taxon>Deinococcus</taxon>
    </lineage>
</organism>